<sequence>MKKYILMMTTLLCLVILTACGGKKEAAPKEEEVDKEEPKAEVVEKLEVTDALGNTISFDKAPETFAVMSAGDMDMLLAVDAKIVGRPNARGPVDESVKDVQEIGNPHEPNFEQIAAVGADVLIASPSFERHAANIEKQGTKVVYTEANSIQDIQDTLTLFGKLAGNEDKATEINDKITAQVKAIEETADAGVKTILVYGAPGTYLAALPNSLSGDLLAKAGGENIASDFPKEEKYPNYASLSVEKIIERNPQAVMLITHGEPEAVREAFEKEMAQNAAWKNLDAVKNGKVTILPSDLFGTNPGTHIVDALEEMQKQLEAVK</sequence>
<dbReference type="PATRIC" id="fig|1461583.4.peg.2581"/>
<proteinExistence type="inferred from homology"/>
<dbReference type="AlphaFoldDB" id="A0A078MEV9"/>
<evidence type="ECO:0000256" key="1">
    <source>
        <dbReference type="ARBA" id="ARBA00008814"/>
    </source>
</evidence>
<reference evidence="4" key="1">
    <citation type="submission" date="2014-07" db="EMBL/GenBank/DDBJ databases">
        <authorList>
            <person name="Urmite Genomes Urmite Genomes"/>
        </authorList>
    </citation>
    <scope>NUCLEOTIDE SEQUENCE</scope>
    <source>
        <strain evidence="4">13S34_air</strain>
    </source>
</reference>
<dbReference type="InterPro" id="IPR050902">
    <property type="entry name" value="ABC_Transporter_SBP"/>
</dbReference>
<dbReference type="EMBL" id="LN483080">
    <property type="protein sequence ID" value="CEA05868.1"/>
    <property type="molecule type" value="Genomic_DNA"/>
</dbReference>
<dbReference type="PANTHER" id="PTHR30535:SF34">
    <property type="entry name" value="MOLYBDATE-BINDING PROTEIN MOLA"/>
    <property type="match status" value="1"/>
</dbReference>
<dbReference type="Gene3D" id="3.40.50.1980">
    <property type="entry name" value="Nitrogenase molybdenum iron protein domain"/>
    <property type="match status" value="2"/>
</dbReference>
<dbReference type="PANTHER" id="PTHR30535">
    <property type="entry name" value="VITAMIN B12-BINDING PROTEIN"/>
    <property type="match status" value="1"/>
</dbReference>
<feature type="domain" description="Fe/B12 periplasmic-binding" evidence="3">
    <location>
        <begin position="64"/>
        <end position="321"/>
    </location>
</feature>
<dbReference type="HOGENOM" id="CLU_038034_2_3_9"/>
<accession>A0A078MEV9</accession>
<evidence type="ECO:0000256" key="2">
    <source>
        <dbReference type="SAM" id="SignalP"/>
    </source>
</evidence>
<dbReference type="PROSITE" id="PS51257">
    <property type="entry name" value="PROKAR_LIPOPROTEIN"/>
    <property type="match status" value="1"/>
</dbReference>
<dbReference type="Pfam" id="PF01497">
    <property type="entry name" value="Peripla_BP_2"/>
    <property type="match status" value="1"/>
</dbReference>
<evidence type="ECO:0000259" key="3">
    <source>
        <dbReference type="PROSITE" id="PS50983"/>
    </source>
</evidence>
<dbReference type="InterPro" id="IPR002491">
    <property type="entry name" value="ABC_transptr_periplasmic_BD"/>
</dbReference>
<dbReference type="GO" id="GO:0071281">
    <property type="term" value="P:cellular response to iron ion"/>
    <property type="evidence" value="ECO:0007669"/>
    <property type="project" value="TreeGrafter"/>
</dbReference>
<dbReference type="PROSITE" id="PS50983">
    <property type="entry name" value="FE_B12_PBP"/>
    <property type="match status" value="1"/>
</dbReference>
<keyword evidence="2" id="KW-0732">Signal</keyword>
<feature type="signal peptide" evidence="2">
    <location>
        <begin position="1"/>
        <end position="21"/>
    </location>
</feature>
<name>A0A078MEV9_9BACL</name>
<feature type="chain" id="PRO_5039582359" evidence="2">
    <location>
        <begin position="22"/>
        <end position="321"/>
    </location>
</feature>
<protein>
    <submittedName>
        <fullName evidence="4">High-affinity heme uptake system protein IsdE</fullName>
    </submittedName>
</protein>
<organism evidence="4">
    <name type="scientific">Metalysinibacillus saudimassiliensis</name>
    <dbReference type="NCBI Taxonomy" id="1461583"/>
    <lineage>
        <taxon>Bacteria</taxon>
        <taxon>Bacillati</taxon>
        <taxon>Bacillota</taxon>
        <taxon>Bacilli</taxon>
        <taxon>Bacillales</taxon>
        <taxon>Caryophanaceae</taxon>
        <taxon>Metalysinibacillus</taxon>
    </lineage>
</organism>
<gene>
    <name evidence="4" type="primary">isdE</name>
    <name evidence="4" type="ORF">BN1050_02687</name>
</gene>
<comment type="similarity">
    <text evidence="1">Belongs to the bacterial solute-binding protein 8 family.</text>
</comment>
<evidence type="ECO:0000313" key="4">
    <source>
        <dbReference type="EMBL" id="CEA05868.1"/>
    </source>
</evidence>
<dbReference type="SUPFAM" id="SSF53807">
    <property type="entry name" value="Helical backbone' metal receptor"/>
    <property type="match status" value="1"/>
</dbReference>